<dbReference type="NCBIfam" id="TIGR00928">
    <property type="entry name" value="purB"/>
    <property type="match status" value="1"/>
</dbReference>
<feature type="domain" description="Adenylosuccinate lyase PurB C-terminal" evidence="15">
    <location>
        <begin position="330"/>
        <end position="445"/>
    </location>
</feature>
<comment type="caution">
    <text evidence="16">The sequence shown here is derived from an EMBL/GenBank/DDBJ whole genome shotgun (WGS) entry which is preliminary data.</text>
</comment>
<evidence type="ECO:0000256" key="11">
    <source>
        <dbReference type="ARBA" id="ARBA00049115"/>
    </source>
</evidence>
<dbReference type="InterPro" id="IPR013539">
    <property type="entry name" value="PurB_C"/>
</dbReference>
<dbReference type="InterPro" id="IPR047136">
    <property type="entry name" value="PurB_bact"/>
</dbReference>
<comment type="pathway">
    <text evidence="2 13">Purine metabolism; AMP biosynthesis via de novo pathway; AMP from IMP: step 2/2.</text>
</comment>
<evidence type="ECO:0000256" key="4">
    <source>
        <dbReference type="ARBA" id="ARBA00012339"/>
    </source>
</evidence>
<gene>
    <name evidence="16" type="ORF">BXY82_1756</name>
</gene>
<dbReference type="Gene3D" id="1.10.275.10">
    <property type="entry name" value="Fumarase/aspartase (N-terminal domain)"/>
    <property type="match status" value="1"/>
</dbReference>
<evidence type="ECO:0000259" key="14">
    <source>
        <dbReference type="Pfam" id="PF00206"/>
    </source>
</evidence>
<evidence type="ECO:0000256" key="9">
    <source>
        <dbReference type="ARBA" id="ARBA00025012"/>
    </source>
</evidence>
<name>A0A4V3F8B6_9FLAO</name>
<dbReference type="OrthoDB" id="9768878at2"/>
<evidence type="ECO:0000256" key="10">
    <source>
        <dbReference type="ARBA" id="ARBA00030717"/>
    </source>
</evidence>
<evidence type="ECO:0000256" key="1">
    <source>
        <dbReference type="ARBA" id="ARBA00004706"/>
    </source>
</evidence>
<dbReference type="InterPro" id="IPR020557">
    <property type="entry name" value="Fumarate_lyase_CS"/>
</dbReference>
<dbReference type="RefSeq" id="WP_133757784.1">
    <property type="nucleotide sequence ID" value="NZ_SOBW01000008.1"/>
</dbReference>
<comment type="catalytic activity">
    <reaction evidence="11">
        <text>N(6)-(1,2-dicarboxyethyl)-AMP = fumarate + AMP</text>
        <dbReference type="Rhea" id="RHEA:16853"/>
        <dbReference type="ChEBI" id="CHEBI:29806"/>
        <dbReference type="ChEBI" id="CHEBI:57567"/>
        <dbReference type="ChEBI" id="CHEBI:456215"/>
        <dbReference type="EC" id="4.3.2.2"/>
    </reaction>
    <physiologicalReaction direction="left-to-right" evidence="11">
        <dbReference type="Rhea" id="RHEA:16854"/>
    </physiologicalReaction>
</comment>
<dbReference type="Gene3D" id="1.20.200.10">
    <property type="entry name" value="Fumarase/aspartase (Central domain)"/>
    <property type="match status" value="1"/>
</dbReference>
<comment type="function">
    <text evidence="9">Catalyzes two reactions in de novo purine nucleotide biosynthesis. Catalyzes the breakdown of 5-aminoimidazole- (N-succinylocarboxamide) ribotide (SAICAR or 2-[5-amino-1-(5-phospho-beta-D-ribosyl)imidazole-4-carboxamido]succinate) to 5-aminoimidazole-4-carboxamide ribotide (AICAR or 5-amino-1-(5-phospho-beta-D-ribosyl)imidazole-4-carboxamide) and fumarate, and of adenylosuccinate (ADS or N(6)-(1,2-dicarboxyethyl)-AMP) to adenosine monophosphate (AMP) and fumarate.</text>
</comment>
<dbReference type="InterPro" id="IPR008948">
    <property type="entry name" value="L-Aspartase-like"/>
</dbReference>
<dbReference type="GO" id="GO:0070626">
    <property type="term" value="F:(S)-2-(5-amino-1-(5-phospho-D-ribosyl)imidazole-4-carboxamido) succinate lyase (fumarate-forming) activity"/>
    <property type="evidence" value="ECO:0007669"/>
    <property type="project" value="RHEA"/>
</dbReference>
<evidence type="ECO:0000256" key="7">
    <source>
        <dbReference type="ARBA" id="ARBA00023239"/>
    </source>
</evidence>
<dbReference type="EC" id="4.3.2.2" evidence="4 12"/>
<dbReference type="FunFam" id="1.20.200.10:FF:000004">
    <property type="entry name" value="Adenylosuccinate lyase"/>
    <property type="match status" value="1"/>
</dbReference>
<dbReference type="GO" id="GO:0004018">
    <property type="term" value="F:N6-(1,2-dicarboxyethyl)AMP AMP-lyase (fumarate-forming) activity"/>
    <property type="evidence" value="ECO:0007669"/>
    <property type="project" value="UniProtKB-UniRule"/>
</dbReference>
<dbReference type="NCBIfam" id="NF006764">
    <property type="entry name" value="PRK09285.1"/>
    <property type="match status" value="1"/>
</dbReference>
<reference evidence="16 17" key="1">
    <citation type="submission" date="2019-03" db="EMBL/GenBank/DDBJ databases">
        <title>Genomic Encyclopedia of Archaeal and Bacterial Type Strains, Phase II (KMG-II): from individual species to whole genera.</title>
        <authorList>
            <person name="Goeker M."/>
        </authorList>
    </citation>
    <scope>NUCLEOTIDE SEQUENCE [LARGE SCALE GENOMIC DNA]</scope>
    <source>
        <strain evidence="16 17">DSM 28135</strain>
    </source>
</reference>
<evidence type="ECO:0000256" key="2">
    <source>
        <dbReference type="ARBA" id="ARBA00004734"/>
    </source>
</evidence>
<proteinExistence type="inferred from homology"/>
<sequence length="447" mass="50456">MSLTTLNAISPIDGRYRNKVSSLAEYFSEEALIKYRVQVEIDYFIALCELPLPQLKAFDASKFDDLKAIYKNFSTGDALAIKEIEKVTNHDVKAVEYFIKEKFDALNLNQYKEFIHFGLTSQDINNTAIPLSIKEAMNDVYVPEFRNVVKKLKELSDAWADIPMLARTHGQPASPTRLGKEISVFAVRLEEQFNLLNDIPSAAKFGGATGNFNAHKVAYPSIDWKTFGKDFVQGKLGLQHSFPTTQIEHYDHMAALFDTLKRINTILIDLDRDFWTYVSMDYFKQKIKAGEVGSSAMPHKVNPIDFENSEGNLGIANAIFEHLSAKLPISRLQRDLTDSTVLRNVGVPFGHTLIGFTSTLKGLGKLVLNEPKFKEDLENNWAVVAEAIQTILRREAYPNPYEALKGLTRTNTKIDQKSISDFINTLEVSKDIKNELKQITPSNYTGI</sequence>
<evidence type="ECO:0000256" key="3">
    <source>
        <dbReference type="ARBA" id="ARBA00008273"/>
    </source>
</evidence>
<comment type="similarity">
    <text evidence="3 13">Belongs to the lyase 1 family. Adenylosuccinate lyase subfamily.</text>
</comment>
<dbReference type="SUPFAM" id="SSF48557">
    <property type="entry name" value="L-aspartase-like"/>
    <property type="match status" value="1"/>
</dbReference>
<dbReference type="Pfam" id="PF00206">
    <property type="entry name" value="Lyase_1"/>
    <property type="match status" value="1"/>
</dbReference>
<evidence type="ECO:0000313" key="16">
    <source>
        <dbReference type="EMBL" id="TDU39726.1"/>
    </source>
</evidence>
<organism evidence="16 17">
    <name type="scientific">Gelidibacter sediminis</name>
    <dbReference type="NCBI Taxonomy" id="1608710"/>
    <lineage>
        <taxon>Bacteria</taxon>
        <taxon>Pseudomonadati</taxon>
        <taxon>Bacteroidota</taxon>
        <taxon>Flavobacteriia</taxon>
        <taxon>Flavobacteriales</taxon>
        <taxon>Flavobacteriaceae</taxon>
        <taxon>Gelidibacter</taxon>
    </lineage>
</organism>
<protein>
    <recommendedName>
        <fullName evidence="5 12">Adenylosuccinate lyase</fullName>
        <shortName evidence="13">ASL</shortName>
        <ecNumber evidence="4 12">4.3.2.2</ecNumber>
    </recommendedName>
    <alternativeName>
        <fullName evidence="10 13">Adenylosuccinase</fullName>
    </alternativeName>
</protein>
<dbReference type="Proteomes" id="UP000294689">
    <property type="component" value="Unassembled WGS sequence"/>
</dbReference>
<dbReference type="UniPathway" id="UPA00075">
    <property type="reaction ID" value="UER00336"/>
</dbReference>
<evidence type="ECO:0000256" key="13">
    <source>
        <dbReference type="RuleBase" id="RU361172"/>
    </source>
</evidence>
<dbReference type="PROSITE" id="PS00163">
    <property type="entry name" value="FUMARATE_LYASES"/>
    <property type="match status" value="1"/>
</dbReference>
<feature type="domain" description="Fumarate lyase N-terminal" evidence="14">
    <location>
        <begin position="14"/>
        <end position="311"/>
    </location>
</feature>
<dbReference type="AlphaFoldDB" id="A0A4V3F8B6"/>
<evidence type="ECO:0000256" key="12">
    <source>
        <dbReference type="NCBIfam" id="TIGR00928"/>
    </source>
</evidence>
<dbReference type="EMBL" id="SOBW01000008">
    <property type="protein sequence ID" value="TDU39726.1"/>
    <property type="molecule type" value="Genomic_DNA"/>
</dbReference>
<dbReference type="PRINTS" id="PR00149">
    <property type="entry name" value="FUMRATELYASE"/>
</dbReference>
<comment type="catalytic activity">
    <reaction evidence="8">
        <text>(2S)-2-[5-amino-1-(5-phospho-beta-D-ribosyl)imidazole-4-carboxamido]succinate = 5-amino-1-(5-phospho-beta-D-ribosyl)imidazole-4-carboxamide + fumarate</text>
        <dbReference type="Rhea" id="RHEA:23920"/>
        <dbReference type="ChEBI" id="CHEBI:29806"/>
        <dbReference type="ChEBI" id="CHEBI:58443"/>
        <dbReference type="ChEBI" id="CHEBI:58475"/>
        <dbReference type="EC" id="4.3.2.2"/>
    </reaction>
    <physiologicalReaction direction="left-to-right" evidence="8">
        <dbReference type="Rhea" id="RHEA:23921"/>
    </physiologicalReaction>
</comment>
<evidence type="ECO:0000259" key="15">
    <source>
        <dbReference type="Pfam" id="PF08328"/>
    </source>
</evidence>
<dbReference type="Gene3D" id="1.10.40.30">
    <property type="entry name" value="Fumarase/aspartase (C-terminal domain)"/>
    <property type="match status" value="1"/>
</dbReference>
<dbReference type="InterPro" id="IPR022761">
    <property type="entry name" value="Fumarate_lyase_N"/>
</dbReference>
<dbReference type="UniPathway" id="UPA00074">
    <property type="reaction ID" value="UER00132"/>
</dbReference>
<comment type="pathway">
    <text evidence="1 13">Purine metabolism; IMP biosynthesis via de novo pathway; 5-amino-1-(5-phospho-D-ribosyl)imidazole-4-carboxamide from 5-amino-1-(5-phospho-D-ribosyl)imidazole-4-carboxylate: step 2/2.</text>
</comment>
<keyword evidence="17" id="KW-1185">Reference proteome</keyword>
<accession>A0A4V3F8B6</accession>
<dbReference type="InterPro" id="IPR000362">
    <property type="entry name" value="Fumarate_lyase_fam"/>
</dbReference>
<evidence type="ECO:0000256" key="5">
    <source>
        <dbReference type="ARBA" id="ARBA00017058"/>
    </source>
</evidence>
<dbReference type="PANTHER" id="PTHR43411">
    <property type="entry name" value="ADENYLOSUCCINATE LYASE"/>
    <property type="match status" value="1"/>
</dbReference>
<dbReference type="InterPro" id="IPR004769">
    <property type="entry name" value="Pur_lyase"/>
</dbReference>
<keyword evidence="7 13" id="KW-0456">Lyase</keyword>
<dbReference type="Pfam" id="PF08328">
    <property type="entry name" value="ASL_C"/>
    <property type="match status" value="1"/>
</dbReference>
<dbReference type="InterPro" id="IPR024083">
    <property type="entry name" value="Fumarase/histidase_N"/>
</dbReference>
<dbReference type="PANTHER" id="PTHR43411:SF1">
    <property type="entry name" value="ADENYLOSUCCINATE LYASE"/>
    <property type="match status" value="1"/>
</dbReference>
<dbReference type="CDD" id="cd01598">
    <property type="entry name" value="PurB"/>
    <property type="match status" value="1"/>
</dbReference>
<evidence type="ECO:0000256" key="6">
    <source>
        <dbReference type="ARBA" id="ARBA00022755"/>
    </source>
</evidence>
<evidence type="ECO:0000256" key="8">
    <source>
        <dbReference type="ARBA" id="ARBA00024477"/>
    </source>
</evidence>
<dbReference type="GO" id="GO:0044208">
    <property type="term" value="P:'de novo' AMP biosynthetic process"/>
    <property type="evidence" value="ECO:0007669"/>
    <property type="project" value="UniProtKB-UniPathway"/>
</dbReference>
<evidence type="ECO:0000313" key="17">
    <source>
        <dbReference type="Proteomes" id="UP000294689"/>
    </source>
</evidence>
<keyword evidence="6 13" id="KW-0658">Purine biosynthesis</keyword>
<dbReference type="GO" id="GO:0006189">
    <property type="term" value="P:'de novo' IMP biosynthetic process"/>
    <property type="evidence" value="ECO:0007669"/>
    <property type="project" value="UniProtKB-UniPathway"/>
</dbReference>